<name>A0ACB9BI88_CICIN</name>
<comment type="caution">
    <text evidence="1">The sequence shown here is derived from an EMBL/GenBank/DDBJ whole genome shotgun (WGS) entry which is preliminary data.</text>
</comment>
<dbReference type="EMBL" id="CM042014">
    <property type="protein sequence ID" value="KAI3721827.1"/>
    <property type="molecule type" value="Genomic_DNA"/>
</dbReference>
<dbReference type="Proteomes" id="UP001055811">
    <property type="component" value="Linkage Group LG06"/>
</dbReference>
<reference evidence="2" key="1">
    <citation type="journal article" date="2022" name="Mol. Ecol. Resour.">
        <title>The genomes of chicory, endive, great burdock and yacon provide insights into Asteraceae palaeo-polyploidization history and plant inulin production.</title>
        <authorList>
            <person name="Fan W."/>
            <person name="Wang S."/>
            <person name="Wang H."/>
            <person name="Wang A."/>
            <person name="Jiang F."/>
            <person name="Liu H."/>
            <person name="Zhao H."/>
            <person name="Xu D."/>
            <person name="Zhang Y."/>
        </authorList>
    </citation>
    <scope>NUCLEOTIDE SEQUENCE [LARGE SCALE GENOMIC DNA]</scope>
    <source>
        <strain evidence="2">cv. Punajuju</strain>
    </source>
</reference>
<gene>
    <name evidence="1" type="ORF">L2E82_32846</name>
</gene>
<evidence type="ECO:0000313" key="1">
    <source>
        <dbReference type="EMBL" id="KAI3721827.1"/>
    </source>
</evidence>
<organism evidence="1 2">
    <name type="scientific">Cichorium intybus</name>
    <name type="common">Chicory</name>
    <dbReference type="NCBI Taxonomy" id="13427"/>
    <lineage>
        <taxon>Eukaryota</taxon>
        <taxon>Viridiplantae</taxon>
        <taxon>Streptophyta</taxon>
        <taxon>Embryophyta</taxon>
        <taxon>Tracheophyta</taxon>
        <taxon>Spermatophyta</taxon>
        <taxon>Magnoliopsida</taxon>
        <taxon>eudicotyledons</taxon>
        <taxon>Gunneridae</taxon>
        <taxon>Pentapetalae</taxon>
        <taxon>asterids</taxon>
        <taxon>campanulids</taxon>
        <taxon>Asterales</taxon>
        <taxon>Asteraceae</taxon>
        <taxon>Cichorioideae</taxon>
        <taxon>Cichorieae</taxon>
        <taxon>Cichoriinae</taxon>
        <taxon>Cichorium</taxon>
    </lineage>
</organism>
<keyword evidence="2" id="KW-1185">Reference proteome</keyword>
<protein>
    <submittedName>
        <fullName evidence="1">Uncharacterized protein</fullName>
    </submittedName>
</protein>
<reference evidence="1 2" key="2">
    <citation type="journal article" date="2022" name="Mol. Ecol. Resour.">
        <title>The genomes of chicory, endive, great burdock and yacon provide insights into Asteraceae paleo-polyploidization history and plant inulin production.</title>
        <authorList>
            <person name="Fan W."/>
            <person name="Wang S."/>
            <person name="Wang H."/>
            <person name="Wang A."/>
            <person name="Jiang F."/>
            <person name="Liu H."/>
            <person name="Zhao H."/>
            <person name="Xu D."/>
            <person name="Zhang Y."/>
        </authorList>
    </citation>
    <scope>NUCLEOTIDE SEQUENCE [LARGE SCALE GENOMIC DNA]</scope>
    <source>
        <strain evidence="2">cv. Punajuju</strain>
        <tissue evidence="1">Leaves</tissue>
    </source>
</reference>
<evidence type="ECO:0000313" key="2">
    <source>
        <dbReference type="Proteomes" id="UP001055811"/>
    </source>
</evidence>
<sequence length="162" mass="18661">MFVVIGDKSHEQIVNLYYMLCKSVLKSRPNVLWCYRDKLEPTSHKRLRAKKVKKLMHRGLLDPEKVDPFSLFLETARITYCQYKDSERILGNTFGMCILQDFETLTPNLLARTIETVEGGGLIILLLRSLYSLSNLCTIAVVLLLEASMTVFYSLLHHLDHV</sequence>
<proteinExistence type="predicted"/>
<accession>A0ACB9BI88</accession>